<geneLocation type="plasmid" evidence="1 2">
    <name>pBVIE01</name>
</geneLocation>
<dbReference type="AlphaFoldDB" id="A4JUC3"/>
<evidence type="ECO:0000313" key="2">
    <source>
        <dbReference type="Proteomes" id="UP000002287"/>
    </source>
</evidence>
<dbReference type="KEGG" id="bvi:Bcep1808_6990"/>
<gene>
    <name evidence="1" type="ordered locus">Bcep1808_6990</name>
</gene>
<keyword evidence="1" id="KW-0614">Plasmid</keyword>
<organism evidence="1 2">
    <name type="scientific">Burkholderia vietnamiensis (strain G4 / LMG 22486)</name>
    <name type="common">Burkholderia cepacia (strain R1808)</name>
    <dbReference type="NCBI Taxonomy" id="269482"/>
    <lineage>
        <taxon>Bacteria</taxon>
        <taxon>Pseudomonadati</taxon>
        <taxon>Pseudomonadota</taxon>
        <taxon>Betaproteobacteria</taxon>
        <taxon>Burkholderiales</taxon>
        <taxon>Burkholderiaceae</taxon>
        <taxon>Burkholderia</taxon>
        <taxon>Burkholderia cepacia complex</taxon>
    </lineage>
</organism>
<dbReference type="HOGENOM" id="CLU_1465598_0_0_4"/>
<dbReference type="EMBL" id="CP000617">
    <property type="protein sequence ID" value="ABO59876.1"/>
    <property type="molecule type" value="Genomic_DNA"/>
</dbReference>
<accession>A4JUC3</accession>
<sequence length="184" mass="20332">MNVKGGFEILRSAVDGVTADLGGSQVMRLVVAKSAHDLLRTYTEASFNLEDRREMLQSYYLFATYEAFERASTELRRIFSLEGLSPVIALSGPYQGGKLVLRDCALRFETGSGGFALALAHQERHSEKWRVFLTTGGEAIADRYGKKPSVGTSYAKSLDGVLRSFRRLAEEVFRTEVLPSPAAE</sequence>
<dbReference type="Proteomes" id="UP000002287">
    <property type="component" value="Plasmid pBVIE01"/>
</dbReference>
<reference evidence="1 2" key="1">
    <citation type="submission" date="2007-03" db="EMBL/GenBank/DDBJ databases">
        <title>Complete sequence of plasmid pBVIE01 of Burkholderia vietnamiensis G4.</title>
        <authorList>
            <consortium name="US DOE Joint Genome Institute"/>
            <person name="Copeland A."/>
            <person name="Lucas S."/>
            <person name="Lapidus A."/>
            <person name="Barry K."/>
            <person name="Detter J.C."/>
            <person name="Glavina del Rio T."/>
            <person name="Hammon N."/>
            <person name="Israni S."/>
            <person name="Dalin E."/>
            <person name="Tice H."/>
            <person name="Pitluck S."/>
            <person name="Chain P."/>
            <person name="Malfatti S."/>
            <person name="Shin M."/>
            <person name="Vergez L."/>
            <person name="Schmutz J."/>
            <person name="Larimer F."/>
            <person name="Land M."/>
            <person name="Hauser L."/>
            <person name="Kyrpides N."/>
            <person name="Tiedje J."/>
            <person name="Richardson P."/>
        </authorList>
    </citation>
    <scope>NUCLEOTIDE SEQUENCE [LARGE SCALE GENOMIC DNA]</scope>
    <source>
        <strain evidence="2">G4 / LMG 22486</strain>
        <plasmid evidence="1 2">pBVIE01</plasmid>
    </source>
</reference>
<proteinExistence type="predicted"/>
<evidence type="ECO:0000313" key="1">
    <source>
        <dbReference type="EMBL" id="ABO59876.1"/>
    </source>
</evidence>
<name>A4JUC3_BURVG</name>
<protein>
    <submittedName>
        <fullName evidence="1">Uncharacterized protein</fullName>
    </submittedName>
</protein>